<keyword evidence="1" id="KW-0812">Transmembrane</keyword>
<dbReference type="STRING" id="1203190.GCA_000312345_00778"/>
<dbReference type="eggNOG" id="ENOG5033NEP">
    <property type="taxonomic scope" value="Bacteria"/>
</dbReference>
<dbReference type="OrthoDB" id="8565707at2"/>
<reference evidence="2 3" key="1">
    <citation type="submission" date="2016-10" db="EMBL/GenBank/DDBJ databases">
        <authorList>
            <person name="de Groot N.N."/>
        </authorList>
    </citation>
    <scope>NUCLEOTIDE SEQUENCE [LARGE SCALE GENOMIC DNA]</scope>
    <source>
        <strain evidence="2 3">DSM 45434</strain>
    </source>
</reference>
<name>A0A1H1U5H9_9CORY</name>
<evidence type="ECO:0000256" key="1">
    <source>
        <dbReference type="SAM" id="Phobius"/>
    </source>
</evidence>
<dbReference type="EMBL" id="LT629765">
    <property type="protein sequence ID" value="SDS67752.1"/>
    <property type="molecule type" value="Genomic_DNA"/>
</dbReference>
<evidence type="ECO:0000313" key="3">
    <source>
        <dbReference type="Proteomes" id="UP000182237"/>
    </source>
</evidence>
<keyword evidence="3" id="KW-1185">Reference proteome</keyword>
<keyword evidence="1" id="KW-1133">Transmembrane helix</keyword>
<proteinExistence type="predicted"/>
<gene>
    <name evidence="2" type="ORF">SAMN04488539_2152</name>
</gene>
<feature type="transmembrane region" description="Helical" evidence="1">
    <location>
        <begin position="12"/>
        <end position="33"/>
    </location>
</feature>
<evidence type="ECO:0000313" key="2">
    <source>
        <dbReference type="EMBL" id="SDS67752.1"/>
    </source>
</evidence>
<accession>A0A1H1U5H9</accession>
<sequence length="183" mass="20657">MNTATASQRGRLSTILFAAPVTIWAAATIAVQLGRGEKLVRRVDPTGLYVPDWRFFAPAPAEHEYHLLYRHELEEELTPWQEIGFSQRRSLLHLIWAPHRRSEKGLFDAVSELIQTTKAAKNLASMKITPAYLALLNVVTHQVVAPEGARRVQFLIIRAAEYEPTVIPDPLFLSDLHRIEVAS</sequence>
<dbReference type="Proteomes" id="UP000182237">
    <property type="component" value="Chromosome I"/>
</dbReference>
<dbReference type="RefSeq" id="WP_019193626.1">
    <property type="nucleotide sequence ID" value="NZ_LT629765.1"/>
</dbReference>
<protein>
    <submittedName>
        <fullName evidence="2">Uncharacterized protein</fullName>
    </submittedName>
</protein>
<dbReference type="AlphaFoldDB" id="A0A1H1U5H9"/>
<keyword evidence="1" id="KW-0472">Membrane</keyword>
<organism evidence="2 3">
    <name type="scientific">Corynebacterium timonense</name>
    <dbReference type="NCBI Taxonomy" id="441500"/>
    <lineage>
        <taxon>Bacteria</taxon>
        <taxon>Bacillati</taxon>
        <taxon>Actinomycetota</taxon>
        <taxon>Actinomycetes</taxon>
        <taxon>Mycobacteriales</taxon>
        <taxon>Corynebacteriaceae</taxon>
        <taxon>Corynebacterium</taxon>
    </lineage>
</organism>